<reference evidence="7" key="1">
    <citation type="journal article" date="2020" name="Stud. Mycol.">
        <title>101 Dothideomycetes genomes: a test case for predicting lifestyles and emergence of pathogens.</title>
        <authorList>
            <person name="Haridas S."/>
            <person name="Albert R."/>
            <person name="Binder M."/>
            <person name="Bloem J."/>
            <person name="Labutti K."/>
            <person name="Salamov A."/>
            <person name="Andreopoulos B."/>
            <person name="Baker S."/>
            <person name="Barry K."/>
            <person name="Bills G."/>
            <person name="Bluhm B."/>
            <person name="Cannon C."/>
            <person name="Castanera R."/>
            <person name="Culley D."/>
            <person name="Daum C."/>
            <person name="Ezra D."/>
            <person name="Gonzalez J."/>
            <person name="Henrissat B."/>
            <person name="Kuo A."/>
            <person name="Liang C."/>
            <person name="Lipzen A."/>
            <person name="Lutzoni F."/>
            <person name="Magnuson J."/>
            <person name="Mondo S."/>
            <person name="Nolan M."/>
            <person name="Ohm R."/>
            <person name="Pangilinan J."/>
            <person name="Park H.-J."/>
            <person name="Ramirez L."/>
            <person name="Alfaro M."/>
            <person name="Sun H."/>
            <person name="Tritt A."/>
            <person name="Yoshinaga Y."/>
            <person name="Zwiers L.-H."/>
            <person name="Turgeon B."/>
            <person name="Goodwin S."/>
            <person name="Spatafora J."/>
            <person name="Crous P."/>
            <person name="Grigoriev I."/>
        </authorList>
    </citation>
    <scope>NUCLEOTIDE SEQUENCE</scope>
    <source>
        <strain evidence="7">CBS 121167</strain>
    </source>
</reference>
<feature type="region of interest" description="Disordered" evidence="5">
    <location>
        <begin position="149"/>
        <end position="181"/>
    </location>
</feature>
<evidence type="ECO:0000256" key="4">
    <source>
        <dbReference type="ARBA" id="ARBA00023274"/>
    </source>
</evidence>
<dbReference type="EMBL" id="ML995487">
    <property type="protein sequence ID" value="KAF2141229.1"/>
    <property type="molecule type" value="Genomic_DNA"/>
</dbReference>
<feature type="compositionally biased region" description="Low complexity" evidence="5">
    <location>
        <begin position="98"/>
        <end position="119"/>
    </location>
</feature>
<dbReference type="AlphaFoldDB" id="A0A6A6BAJ2"/>
<dbReference type="GeneID" id="54298057"/>
<proteinExistence type="predicted"/>
<keyword evidence="2" id="KW-0689">Ribosomal protein</keyword>
<dbReference type="InterPro" id="IPR040049">
    <property type="entry name" value="Ribosomal_mS25/mL61"/>
</dbReference>
<dbReference type="RefSeq" id="XP_033396942.1">
    <property type="nucleotide sequence ID" value="XM_033540561.1"/>
</dbReference>
<evidence type="ECO:0000313" key="8">
    <source>
        <dbReference type="Proteomes" id="UP000799438"/>
    </source>
</evidence>
<evidence type="ECO:0000256" key="1">
    <source>
        <dbReference type="ARBA" id="ARBA00004173"/>
    </source>
</evidence>
<dbReference type="PANTHER" id="PTHR13274:SF2">
    <property type="entry name" value="SMALL RIBOSOMAL SUBUNIT PROTEIN MS25"/>
    <property type="match status" value="1"/>
</dbReference>
<dbReference type="SUPFAM" id="SSF52833">
    <property type="entry name" value="Thioredoxin-like"/>
    <property type="match status" value="1"/>
</dbReference>
<dbReference type="GO" id="GO:0005739">
    <property type="term" value="C:mitochondrion"/>
    <property type="evidence" value="ECO:0007669"/>
    <property type="project" value="UniProtKB-SubCell"/>
</dbReference>
<accession>A0A6A6BAJ2</accession>
<dbReference type="OrthoDB" id="1696305at2759"/>
<evidence type="ECO:0000259" key="6">
    <source>
        <dbReference type="SMART" id="SM00916"/>
    </source>
</evidence>
<name>A0A6A6BAJ2_9PEZI</name>
<dbReference type="Proteomes" id="UP000799438">
    <property type="component" value="Unassembled WGS sequence"/>
</dbReference>
<dbReference type="GO" id="GO:0003735">
    <property type="term" value="F:structural constituent of ribosome"/>
    <property type="evidence" value="ECO:0007669"/>
    <property type="project" value="InterPro"/>
</dbReference>
<evidence type="ECO:0000256" key="3">
    <source>
        <dbReference type="ARBA" id="ARBA00023128"/>
    </source>
</evidence>
<dbReference type="Gene3D" id="3.40.30.10">
    <property type="entry name" value="Glutaredoxin"/>
    <property type="match status" value="1"/>
</dbReference>
<keyword evidence="4" id="KW-0687">Ribonucleoprotein</keyword>
<evidence type="ECO:0000313" key="7">
    <source>
        <dbReference type="EMBL" id="KAF2141229.1"/>
    </source>
</evidence>
<feature type="region of interest" description="Disordered" evidence="5">
    <location>
        <begin position="86"/>
        <end position="119"/>
    </location>
</feature>
<dbReference type="InterPro" id="IPR007741">
    <property type="entry name" value="Ribosomal_mL43/mS25/NADH_DH"/>
</dbReference>
<dbReference type="GO" id="GO:0005840">
    <property type="term" value="C:ribosome"/>
    <property type="evidence" value="ECO:0007669"/>
    <property type="project" value="UniProtKB-KW"/>
</dbReference>
<dbReference type="GO" id="GO:1990904">
    <property type="term" value="C:ribonucleoprotein complex"/>
    <property type="evidence" value="ECO:0007669"/>
    <property type="project" value="UniProtKB-KW"/>
</dbReference>
<sequence length="198" mass="22619">MSTIGKRMFKMKEKLLAIRIGPGAAVLPKDVSRIRMRFARKIDDGHRGPKHFWREYMPRLKFRNPAIPMTVDRNAAQSDPAIMSVYFSTPSTNSPSQAKDTAPTSSTSSDTATSKYKASQRVVEIQMKHRSEDEILQRLYEVTNAEVVKPTDTETEELRELVEKKERSRRDSERQAAINRQRKREAELLAAARGEINA</sequence>
<gene>
    <name evidence="7" type="ORF">K452DRAFT_287939</name>
</gene>
<dbReference type="Pfam" id="PF05047">
    <property type="entry name" value="L51_S25_CI-B8"/>
    <property type="match status" value="1"/>
</dbReference>
<keyword evidence="3" id="KW-0496">Mitochondrion</keyword>
<protein>
    <recommendedName>
        <fullName evidence="6">Ribosomal protein/NADH dehydrogenase domain-containing protein</fullName>
    </recommendedName>
</protein>
<keyword evidence="8" id="KW-1185">Reference proteome</keyword>
<dbReference type="PANTHER" id="PTHR13274">
    <property type="entry name" value="MITOCHONDRIAL RIBOSOMAL PROTEIN S25"/>
    <property type="match status" value="1"/>
</dbReference>
<feature type="domain" description="Ribosomal protein/NADH dehydrogenase" evidence="6">
    <location>
        <begin position="41"/>
        <end position="146"/>
    </location>
</feature>
<evidence type="ECO:0000256" key="5">
    <source>
        <dbReference type="SAM" id="MobiDB-lite"/>
    </source>
</evidence>
<comment type="subcellular location">
    <subcellularLocation>
        <location evidence="1">Mitochondrion</location>
    </subcellularLocation>
</comment>
<organism evidence="7 8">
    <name type="scientific">Aplosporella prunicola CBS 121167</name>
    <dbReference type="NCBI Taxonomy" id="1176127"/>
    <lineage>
        <taxon>Eukaryota</taxon>
        <taxon>Fungi</taxon>
        <taxon>Dikarya</taxon>
        <taxon>Ascomycota</taxon>
        <taxon>Pezizomycotina</taxon>
        <taxon>Dothideomycetes</taxon>
        <taxon>Dothideomycetes incertae sedis</taxon>
        <taxon>Botryosphaeriales</taxon>
        <taxon>Aplosporellaceae</taxon>
        <taxon>Aplosporella</taxon>
    </lineage>
</organism>
<dbReference type="SMART" id="SM00916">
    <property type="entry name" value="L51_S25_CI-B8"/>
    <property type="match status" value="1"/>
</dbReference>
<feature type="compositionally biased region" description="Basic and acidic residues" evidence="5">
    <location>
        <begin position="149"/>
        <end position="174"/>
    </location>
</feature>
<dbReference type="InterPro" id="IPR036249">
    <property type="entry name" value="Thioredoxin-like_sf"/>
</dbReference>
<evidence type="ECO:0000256" key="2">
    <source>
        <dbReference type="ARBA" id="ARBA00022980"/>
    </source>
</evidence>
<feature type="compositionally biased region" description="Polar residues" evidence="5">
    <location>
        <begin position="86"/>
        <end position="97"/>
    </location>
</feature>